<sequence length="69" mass="7598">MRRRELDDVLFDVLSKDHPEITEVVKIDKGHSRLRVDFASGARATIMVREVSGPGVPAHAAYAIPESAL</sequence>
<evidence type="ECO:0000313" key="1">
    <source>
        <dbReference type="EMBL" id="SES36841.1"/>
    </source>
</evidence>
<organism evidence="1 2">
    <name type="scientific">Actinokineospora terrae</name>
    <dbReference type="NCBI Taxonomy" id="155974"/>
    <lineage>
        <taxon>Bacteria</taxon>
        <taxon>Bacillati</taxon>
        <taxon>Actinomycetota</taxon>
        <taxon>Actinomycetes</taxon>
        <taxon>Pseudonocardiales</taxon>
        <taxon>Pseudonocardiaceae</taxon>
        <taxon>Actinokineospora</taxon>
    </lineage>
</organism>
<reference evidence="2" key="1">
    <citation type="submission" date="2016-10" db="EMBL/GenBank/DDBJ databases">
        <authorList>
            <person name="Varghese N."/>
            <person name="Submissions S."/>
        </authorList>
    </citation>
    <scope>NUCLEOTIDE SEQUENCE [LARGE SCALE GENOMIC DNA]</scope>
    <source>
        <strain evidence="2">DSM 44260</strain>
    </source>
</reference>
<accession>A0A1H9WSR1</accession>
<dbReference type="Proteomes" id="UP000199051">
    <property type="component" value="Unassembled WGS sequence"/>
</dbReference>
<dbReference type="EMBL" id="FOGI01000011">
    <property type="protein sequence ID" value="SES36841.1"/>
    <property type="molecule type" value="Genomic_DNA"/>
</dbReference>
<keyword evidence="2" id="KW-1185">Reference proteome</keyword>
<dbReference type="STRING" id="155974.SAMN04487818_111161"/>
<gene>
    <name evidence="1" type="ORF">SAMN04487818_111161</name>
</gene>
<name>A0A1H9WSR1_9PSEU</name>
<proteinExistence type="predicted"/>
<dbReference type="AlphaFoldDB" id="A0A1H9WSR1"/>
<protein>
    <submittedName>
        <fullName evidence="1">Uncharacterized protein</fullName>
    </submittedName>
</protein>
<dbReference type="RefSeq" id="WP_092783431.1">
    <property type="nucleotide sequence ID" value="NZ_FOGI01000011.1"/>
</dbReference>
<evidence type="ECO:0000313" key="2">
    <source>
        <dbReference type="Proteomes" id="UP000199051"/>
    </source>
</evidence>